<dbReference type="GO" id="GO:0006020">
    <property type="term" value="P:inositol metabolic process"/>
    <property type="evidence" value="ECO:0007669"/>
    <property type="project" value="TreeGrafter"/>
</dbReference>
<dbReference type="InterPro" id="IPR022337">
    <property type="entry name" value="Inositol_monophosphatase_SuhB"/>
</dbReference>
<evidence type="ECO:0000256" key="6">
    <source>
        <dbReference type="ARBA" id="ARBA00022814"/>
    </source>
</evidence>
<reference evidence="10 11" key="1">
    <citation type="submission" date="2018-06" db="EMBL/GenBank/DDBJ databases">
        <authorList>
            <consortium name="Pathogen Informatics"/>
            <person name="Doyle S."/>
        </authorList>
    </citation>
    <scope>NUCLEOTIDE SEQUENCE [LARGE SCALE GENOMIC DNA]</scope>
    <source>
        <strain evidence="10 11">NCTC13337</strain>
    </source>
</reference>
<keyword evidence="4 8" id="KW-0479">Metal-binding</keyword>
<keyword evidence="6" id="KW-0805">Transcription regulation</keyword>
<dbReference type="GO" id="GO:0007165">
    <property type="term" value="P:signal transduction"/>
    <property type="evidence" value="ECO:0007669"/>
    <property type="project" value="TreeGrafter"/>
</dbReference>
<dbReference type="InterPro" id="IPR033942">
    <property type="entry name" value="IMPase"/>
</dbReference>
<comment type="catalytic activity">
    <reaction evidence="1 9">
        <text>a myo-inositol phosphate + H2O = myo-inositol + phosphate</text>
        <dbReference type="Rhea" id="RHEA:24056"/>
        <dbReference type="ChEBI" id="CHEBI:15377"/>
        <dbReference type="ChEBI" id="CHEBI:17268"/>
        <dbReference type="ChEBI" id="CHEBI:43474"/>
        <dbReference type="ChEBI" id="CHEBI:84139"/>
        <dbReference type="EC" id="3.1.3.25"/>
    </reaction>
</comment>
<dbReference type="CDD" id="cd01639">
    <property type="entry name" value="IMPase"/>
    <property type="match status" value="1"/>
</dbReference>
<evidence type="ECO:0000256" key="7">
    <source>
        <dbReference type="ARBA" id="ARBA00022842"/>
    </source>
</evidence>
<dbReference type="InterPro" id="IPR000760">
    <property type="entry name" value="Inositol_monophosphatase-like"/>
</dbReference>
<evidence type="ECO:0000256" key="8">
    <source>
        <dbReference type="PIRSR" id="PIRSR600760-2"/>
    </source>
</evidence>
<dbReference type="EMBL" id="UHIC01000001">
    <property type="protein sequence ID" value="SUO97757.1"/>
    <property type="molecule type" value="Genomic_DNA"/>
</dbReference>
<dbReference type="PROSITE" id="PS00629">
    <property type="entry name" value="IMP_1"/>
    <property type="match status" value="1"/>
</dbReference>
<dbReference type="Gene3D" id="3.40.190.80">
    <property type="match status" value="1"/>
</dbReference>
<dbReference type="GO" id="GO:0031564">
    <property type="term" value="P:transcription antitermination"/>
    <property type="evidence" value="ECO:0007669"/>
    <property type="project" value="UniProtKB-KW"/>
</dbReference>
<dbReference type="Gene3D" id="3.30.540.10">
    <property type="entry name" value="Fructose-1,6-Bisphosphatase, subunit A, domain 1"/>
    <property type="match status" value="1"/>
</dbReference>
<proteinExistence type="inferred from homology"/>
<dbReference type="PANTHER" id="PTHR20854">
    <property type="entry name" value="INOSITOL MONOPHOSPHATASE"/>
    <property type="match status" value="1"/>
</dbReference>
<name>A0A380N1W8_9GAMM</name>
<dbReference type="GO" id="GO:0046872">
    <property type="term" value="F:metal ion binding"/>
    <property type="evidence" value="ECO:0007669"/>
    <property type="project" value="UniProtKB-KW"/>
</dbReference>
<dbReference type="FunFam" id="3.30.540.10:FF:000003">
    <property type="entry name" value="Inositol-1-monophosphatase"/>
    <property type="match status" value="1"/>
</dbReference>
<feature type="binding site" evidence="8">
    <location>
        <position position="87"/>
    </location>
    <ligand>
        <name>Mg(2+)</name>
        <dbReference type="ChEBI" id="CHEBI:18420"/>
        <label>1</label>
        <note>catalytic</note>
    </ligand>
</feature>
<evidence type="ECO:0000256" key="9">
    <source>
        <dbReference type="RuleBase" id="RU364068"/>
    </source>
</evidence>
<dbReference type="EC" id="3.1.3.25" evidence="9"/>
<evidence type="ECO:0000313" key="10">
    <source>
        <dbReference type="EMBL" id="SUO97757.1"/>
    </source>
</evidence>
<dbReference type="Pfam" id="PF00459">
    <property type="entry name" value="Inositol_P"/>
    <property type="match status" value="1"/>
</dbReference>
<feature type="binding site" evidence="8">
    <location>
        <position position="84"/>
    </location>
    <ligand>
        <name>Mg(2+)</name>
        <dbReference type="ChEBI" id="CHEBI:18420"/>
        <label>1</label>
        <note>catalytic</note>
    </ligand>
</feature>
<feature type="binding site" evidence="8">
    <location>
        <position position="67"/>
    </location>
    <ligand>
        <name>Mg(2+)</name>
        <dbReference type="ChEBI" id="CHEBI:18420"/>
        <label>1</label>
        <note>catalytic</note>
    </ligand>
</feature>
<evidence type="ECO:0000256" key="5">
    <source>
        <dbReference type="ARBA" id="ARBA00022801"/>
    </source>
</evidence>
<dbReference type="PRINTS" id="PR01959">
    <property type="entry name" value="SBIMPHPHTASE"/>
</dbReference>
<comment type="cofactor">
    <cofactor evidence="2 8 9">
        <name>Mg(2+)</name>
        <dbReference type="ChEBI" id="CHEBI:18420"/>
    </cofactor>
</comment>
<protein>
    <recommendedName>
        <fullName evidence="9">Inositol-1-monophosphatase</fullName>
        <ecNumber evidence="9">3.1.3.25</ecNumber>
    </recommendedName>
</protein>
<evidence type="ECO:0000256" key="3">
    <source>
        <dbReference type="ARBA" id="ARBA00009759"/>
    </source>
</evidence>
<evidence type="ECO:0000256" key="2">
    <source>
        <dbReference type="ARBA" id="ARBA00001946"/>
    </source>
</evidence>
<dbReference type="Proteomes" id="UP000254601">
    <property type="component" value="Unassembled WGS sequence"/>
</dbReference>
<dbReference type="SUPFAM" id="SSF56655">
    <property type="entry name" value="Carbohydrate phosphatase"/>
    <property type="match status" value="1"/>
</dbReference>
<sequence>MHPMLTIARRAADEAGKVIQRGYRELNKIQIHEKGRGDFVSIVDQQAEQVITNVLIDKYPDHAILGEEFGASADKEADYQWVIDPLDGTANFVHGLPHFSVSIGLLKKGVPEIGIVYNPITDDWFTAEKGGGAQLNGQRIRANTQRDPGRAVVATGFPYKDPELMPEQLAYVKSVLEDFSDLRRMGGAALDFCLTACGRQDAFFELGLRPWDMAAGILIAQEAGCIVTDFSGEKNMLENGTIICANAHLYPVLDKALQRARRNLLNND</sequence>
<evidence type="ECO:0000256" key="4">
    <source>
        <dbReference type="ARBA" id="ARBA00022723"/>
    </source>
</evidence>
<keyword evidence="5 9" id="KW-0378">Hydrolase</keyword>
<comment type="similarity">
    <text evidence="3 9">Belongs to the inositol monophosphatase superfamily.</text>
</comment>
<dbReference type="GO" id="GO:0008934">
    <property type="term" value="F:inositol monophosphate 1-phosphatase activity"/>
    <property type="evidence" value="ECO:0007669"/>
    <property type="project" value="InterPro"/>
</dbReference>
<gene>
    <name evidence="10" type="primary">suhB_2</name>
    <name evidence="10" type="ORF">NCTC13337_02603</name>
</gene>
<keyword evidence="11" id="KW-1185">Reference proteome</keyword>
<evidence type="ECO:0000313" key="11">
    <source>
        <dbReference type="Proteomes" id="UP000254601"/>
    </source>
</evidence>
<evidence type="ECO:0000256" key="1">
    <source>
        <dbReference type="ARBA" id="ARBA00001033"/>
    </source>
</evidence>
<keyword evidence="6" id="KW-0889">Transcription antitermination</keyword>
<dbReference type="RefSeq" id="WP_072575610.1">
    <property type="nucleotide sequence ID" value="NZ_LWHB01000016.1"/>
</dbReference>
<organism evidence="10 11">
    <name type="scientific">Suttonella ornithocola</name>
    <dbReference type="NCBI Taxonomy" id="279832"/>
    <lineage>
        <taxon>Bacteria</taxon>
        <taxon>Pseudomonadati</taxon>
        <taxon>Pseudomonadota</taxon>
        <taxon>Gammaproteobacteria</taxon>
        <taxon>Cardiobacteriales</taxon>
        <taxon>Cardiobacteriaceae</taxon>
        <taxon>Suttonella</taxon>
    </lineage>
</organism>
<dbReference type="InterPro" id="IPR020583">
    <property type="entry name" value="Inositol_monoP_metal-BS"/>
</dbReference>
<dbReference type="AlphaFoldDB" id="A0A380N1W8"/>
<feature type="binding site" evidence="8">
    <location>
        <position position="212"/>
    </location>
    <ligand>
        <name>Mg(2+)</name>
        <dbReference type="ChEBI" id="CHEBI:18420"/>
        <label>1</label>
        <note>catalytic</note>
    </ligand>
</feature>
<keyword evidence="6" id="KW-0804">Transcription</keyword>
<keyword evidence="7 8" id="KW-0460">Magnesium</keyword>
<feature type="binding site" evidence="8">
    <location>
        <position position="86"/>
    </location>
    <ligand>
        <name>Mg(2+)</name>
        <dbReference type="ChEBI" id="CHEBI:18420"/>
        <label>1</label>
        <note>catalytic</note>
    </ligand>
</feature>
<dbReference type="PANTHER" id="PTHR20854:SF4">
    <property type="entry name" value="INOSITOL-1-MONOPHOSPHATASE-RELATED"/>
    <property type="match status" value="1"/>
</dbReference>
<accession>A0A380N1W8</accession>
<dbReference type="PRINTS" id="PR00377">
    <property type="entry name" value="IMPHPHTASES"/>
</dbReference>